<dbReference type="AlphaFoldDB" id="A0A7C3C5L1"/>
<proteinExistence type="predicted"/>
<dbReference type="Pfam" id="PF07277">
    <property type="entry name" value="SapC"/>
    <property type="match status" value="1"/>
</dbReference>
<comment type="caution">
    <text evidence="1">The sequence shown here is derived from an EMBL/GenBank/DDBJ whole genome shotgun (WGS) entry which is preliminary data.</text>
</comment>
<organism evidence="1">
    <name type="scientific">Hellea balneolensis</name>
    <dbReference type="NCBI Taxonomy" id="287478"/>
    <lineage>
        <taxon>Bacteria</taxon>
        <taxon>Pseudomonadati</taxon>
        <taxon>Pseudomonadota</taxon>
        <taxon>Alphaproteobacteria</taxon>
        <taxon>Maricaulales</taxon>
        <taxon>Robiginitomaculaceae</taxon>
        <taxon>Hellea</taxon>
    </lineage>
</organism>
<protein>
    <submittedName>
        <fullName evidence="1">Peptidase</fullName>
    </submittedName>
</protein>
<dbReference type="InterPro" id="IPR010836">
    <property type="entry name" value="SapC"/>
</dbReference>
<name>A0A7C3C5L1_9PROT</name>
<accession>A0A7C3C5L1</accession>
<sequence>MRFIMATAKKDENAVSGNVMMYENPQPLTRDKHAKFGVAQVAKPFAFMQTSHFVPITAAEFGAAASSFPIIFAGEERTPLAVMGIRAGENLFVEDGQFGNQFYMPSFARRYPFVLAGDAENDRFVVCVDENAECVTNKNPTQPFFEDDKPSKFTDEAFEFLKKFESDRRATDQMIARFKELDLFEQKEMNFQGNNPDGSLAEKQKIADYFAITDEKIRGLDAKTTKELTDNGYLSVAYSHMISLGNWQRLVNMTIERSQKEAANA</sequence>
<evidence type="ECO:0000313" key="1">
    <source>
        <dbReference type="EMBL" id="HFB54988.1"/>
    </source>
</evidence>
<dbReference type="EMBL" id="DRMN01000237">
    <property type="protein sequence ID" value="HFB54988.1"/>
    <property type="molecule type" value="Genomic_DNA"/>
</dbReference>
<reference evidence="1" key="1">
    <citation type="journal article" date="2020" name="mSystems">
        <title>Genome- and Community-Level Interaction Insights into Carbon Utilization and Element Cycling Functions of Hydrothermarchaeota in Hydrothermal Sediment.</title>
        <authorList>
            <person name="Zhou Z."/>
            <person name="Liu Y."/>
            <person name="Xu W."/>
            <person name="Pan J."/>
            <person name="Luo Z.H."/>
            <person name="Li M."/>
        </authorList>
    </citation>
    <scope>NUCLEOTIDE SEQUENCE [LARGE SCALE GENOMIC DNA]</scope>
    <source>
        <strain evidence="1">HyVt-489</strain>
    </source>
</reference>
<gene>
    <name evidence="1" type="ORF">ENJ46_03610</name>
</gene>
<dbReference type="Proteomes" id="UP000886042">
    <property type="component" value="Unassembled WGS sequence"/>
</dbReference>